<keyword evidence="2" id="KW-0472">Membrane</keyword>
<keyword evidence="2" id="KW-1133">Transmembrane helix</keyword>
<dbReference type="STRING" id="7395.A0A1A9VYN1"/>
<accession>A0A1A9VYN1</accession>
<evidence type="ECO:0000256" key="2">
    <source>
        <dbReference type="SAM" id="Phobius"/>
    </source>
</evidence>
<dbReference type="VEuPathDB" id="VectorBase:GAUT051905"/>
<protein>
    <submittedName>
        <fullName evidence="3">Uncharacterized protein</fullName>
    </submittedName>
</protein>
<feature type="compositionally biased region" description="Basic residues" evidence="1">
    <location>
        <begin position="367"/>
        <end position="376"/>
    </location>
</feature>
<feature type="transmembrane region" description="Helical" evidence="2">
    <location>
        <begin position="137"/>
        <end position="161"/>
    </location>
</feature>
<evidence type="ECO:0000313" key="4">
    <source>
        <dbReference type="Proteomes" id="UP000078200"/>
    </source>
</evidence>
<feature type="compositionally biased region" description="Pro residues" evidence="1">
    <location>
        <begin position="351"/>
        <end position="362"/>
    </location>
</feature>
<feature type="region of interest" description="Disordered" evidence="1">
    <location>
        <begin position="326"/>
        <end position="376"/>
    </location>
</feature>
<proteinExistence type="predicted"/>
<reference evidence="3" key="1">
    <citation type="submission" date="2020-05" db="UniProtKB">
        <authorList>
            <consortium name="EnsemblMetazoa"/>
        </authorList>
    </citation>
    <scope>IDENTIFICATION</scope>
    <source>
        <strain evidence="3">TTRI</strain>
    </source>
</reference>
<feature type="transmembrane region" description="Helical" evidence="2">
    <location>
        <begin position="102"/>
        <end position="125"/>
    </location>
</feature>
<evidence type="ECO:0000256" key="1">
    <source>
        <dbReference type="SAM" id="MobiDB-lite"/>
    </source>
</evidence>
<keyword evidence="2" id="KW-0812">Transmembrane</keyword>
<feature type="transmembrane region" description="Helical" evidence="2">
    <location>
        <begin position="181"/>
        <end position="197"/>
    </location>
</feature>
<evidence type="ECO:0000313" key="3">
    <source>
        <dbReference type="EnsemblMetazoa" id="GAUT051905-PA"/>
    </source>
</evidence>
<feature type="transmembrane region" description="Helical" evidence="2">
    <location>
        <begin position="21"/>
        <end position="48"/>
    </location>
</feature>
<dbReference type="Proteomes" id="UP000078200">
    <property type="component" value="Unassembled WGS sequence"/>
</dbReference>
<organism evidence="3 4">
    <name type="scientific">Glossina austeni</name>
    <name type="common">Savannah tsetse fly</name>
    <dbReference type="NCBI Taxonomy" id="7395"/>
    <lineage>
        <taxon>Eukaryota</taxon>
        <taxon>Metazoa</taxon>
        <taxon>Ecdysozoa</taxon>
        <taxon>Arthropoda</taxon>
        <taxon>Hexapoda</taxon>
        <taxon>Insecta</taxon>
        <taxon>Pterygota</taxon>
        <taxon>Neoptera</taxon>
        <taxon>Endopterygota</taxon>
        <taxon>Diptera</taxon>
        <taxon>Brachycera</taxon>
        <taxon>Muscomorpha</taxon>
        <taxon>Hippoboscoidea</taxon>
        <taxon>Glossinidae</taxon>
        <taxon>Glossina</taxon>
    </lineage>
</organism>
<keyword evidence="4" id="KW-1185">Reference proteome</keyword>
<name>A0A1A9VYN1_GLOAU</name>
<dbReference type="EnsemblMetazoa" id="GAUT051905-RA">
    <property type="protein sequence ID" value="GAUT051905-PA"/>
    <property type="gene ID" value="GAUT051905"/>
</dbReference>
<sequence length="376" mass="42432">MNHLKVNAASGLKKPFKILRFWCLCAGSLGLFQSLAWIALCIVGILSYKCAIPVNVNLTYGSLLQTVYMEVYFKGNCTPPSYPKYDLTLLQTVQTVLDVKQILIWNCVYLAVAICWCMTSTWMLIITKRDESETIIAAVSTWIAVMLSVIVMDFALAIIFSIDYNRFTQEADKFTPDDPKAALLFAGMIASMTMMILSFKGFILWLINVAVLTYLIYFLMKITNNTKGESNWFASLIRKPSSNSLVIRPPIQAYKEDEKNNGVCQAFTNDGYEPDNNDKLDVPAASATHVATTRIRLNEEPLARAARVSANVSMMERRFFNIEAYQQYPPRSRPESSIPEETRSRPESPATLPPPDYTPPPTTKSNHSVHRNQRFS</sequence>
<feature type="transmembrane region" description="Helical" evidence="2">
    <location>
        <begin position="202"/>
        <end position="220"/>
    </location>
</feature>
<dbReference type="AlphaFoldDB" id="A0A1A9VYN1"/>